<name>A0ACB1AF27_MELEN</name>
<evidence type="ECO:0000313" key="1">
    <source>
        <dbReference type="EMBL" id="CAK5089773.1"/>
    </source>
</evidence>
<evidence type="ECO:0000313" key="2">
    <source>
        <dbReference type="Proteomes" id="UP001497535"/>
    </source>
</evidence>
<sequence length="1124" mass="128752">MDGGSGYAVGGSAAVGGLLLVLPLRAAASGWDGLVLHLRNFINSQPFAMVFVSSSSDSDCVSDSSSEAEFRPPTSRAINTVRRRISLRSSPRKCSSMKKSRISLRNQSQNSPLKRKQSSSPSKLIQKNSIKSKTPVKNLTKSPCIIKDEKKFNCTNSIKENATKVHSNLLLTPKQEPINKSDEKSIHEANSPKIKESPLKVKKLSKRYLNEFENGHIEKAGHCKKRKLTYSKVSSSEFEHTRKRRSSAFNDIFTTESDKKISPLKEQRMAFSPLLNDYSNPFDEDGNDDEQRNLNRSKYKRRMRDLVDLYRFLNRPDNYGFCRRPVYRPFLLRNLFYMRKQQPCDLFIDNERSLMENSYEKHQLQLRTGSRASDKIPTTVKFTLIRNYNCFGHKTALVQCYHVTELNNKFSQLKRIPSANFEKAVNEKISSYIDIDMLEECQGGVLEDKNLRAEHFVVRVVFRLEDAEIGGRHLRKMASRQSGESSTKFLRKNSSNGTREVVMFGSVRLFSNTPEHGLRVLTGETSILLSTATELGLDDLSTKSSANHVARLIHLSRNRSSKGSIPFIRIIALNEEEEEAETEKAESEREKRETPIPSIGDSYAERRSVDRMVSGLLKMEMDVADSTTSLLTNEEGRKSTTSAKNRQLMQKGLLELPEKIILKFMLNSSDSSSLSSNSLISTTRSHQNTRSREIGTSGNCNNLRWNVPKMHFSDSSATEDQHGTENSSSDENSLIGPSTHNVDCSSDTTKIQTKDSSIQFALRVLSVYSPCFFCKAKLRLTNLWTLYKHFRFMHPRILVTNNLSLPGFSISLNTHFDALFELTSLQGKIKRGCSSKNNSVRKCSSNSRPVWLVTRELAKKIRVNDEFPIERFTAIAHAHCNEFEYLLSMGRYVFEVPTKIDQQWLIQSGSRKLEDITDLHPAERIMMQMWNAFLPGIHITMLARKMTYKAARVFVGYHWRQIEQLKLRTHFLLLLSTLLNVNVIDEEERYDLLMRLDPNYVLFDDSRHYVTQELTLLEKERRNNQRAGSIDDESEYYDSKEDVSKPKISKKESKANDKDKKCFSNYYITQQSLLPSFEFNSLMDLRNRYPFASGKRLGNIWKFIRPYDFKDFALQISTASIAKC</sequence>
<keyword evidence="2" id="KW-1185">Reference proteome</keyword>
<gene>
    <name evidence="1" type="ORF">MENTE1834_LOCUS37511</name>
</gene>
<reference evidence="1" key="1">
    <citation type="submission" date="2023-11" db="EMBL/GenBank/DDBJ databases">
        <authorList>
            <person name="Poullet M."/>
        </authorList>
    </citation>
    <scope>NUCLEOTIDE SEQUENCE</scope>
    <source>
        <strain evidence="1">E1834</strain>
    </source>
</reference>
<organism evidence="1 2">
    <name type="scientific">Meloidogyne enterolobii</name>
    <name type="common">Root-knot nematode worm</name>
    <name type="synonym">Meloidogyne mayaguensis</name>
    <dbReference type="NCBI Taxonomy" id="390850"/>
    <lineage>
        <taxon>Eukaryota</taxon>
        <taxon>Metazoa</taxon>
        <taxon>Ecdysozoa</taxon>
        <taxon>Nematoda</taxon>
        <taxon>Chromadorea</taxon>
        <taxon>Rhabditida</taxon>
        <taxon>Tylenchina</taxon>
        <taxon>Tylenchomorpha</taxon>
        <taxon>Tylenchoidea</taxon>
        <taxon>Meloidogynidae</taxon>
        <taxon>Meloidogyninae</taxon>
        <taxon>Meloidogyne</taxon>
    </lineage>
</organism>
<accession>A0ACB1AF27</accession>
<comment type="caution">
    <text evidence="1">The sequence shown here is derived from an EMBL/GenBank/DDBJ whole genome shotgun (WGS) entry which is preliminary data.</text>
</comment>
<dbReference type="EMBL" id="CAVMJV010000079">
    <property type="protein sequence ID" value="CAK5089773.1"/>
    <property type="molecule type" value="Genomic_DNA"/>
</dbReference>
<protein>
    <submittedName>
        <fullName evidence="1">Uncharacterized protein</fullName>
    </submittedName>
</protein>
<proteinExistence type="predicted"/>
<dbReference type="Proteomes" id="UP001497535">
    <property type="component" value="Unassembled WGS sequence"/>
</dbReference>